<organism evidence="9 10">
    <name type="scientific">Promicromonospora citrea</name>
    <dbReference type="NCBI Taxonomy" id="43677"/>
    <lineage>
        <taxon>Bacteria</taxon>
        <taxon>Bacillati</taxon>
        <taxon>Actinomycetota</taxon>
        <taxon>Actinomycetes</taxon>
        <taxon>Micrococcales</taxon>
        <taxon>Promicromonosporaceae</taxon>
        <taxon>Promicromonospora</taxon>
    </lineage>
</organism>
<dbReference type="PANTHER" id="PTHR34583">
    <property type="entry name" value="ANTIPORTER SUBUNIT MNHC2-RELATED"/>
    <property type="match status" value="1"/>
</dbReference>
<keyword evidence="3" id="KW-1003">Cell membrane</keyword>
<evidence type="ECO:0000313" key="9">
    <source>
        <dbReference type="EMBL" id="GGM27174.1"/>
    </source>
</evidence>
<reference evidence="9" key="2">
    <citation type="submission" date="2020-09" db="EMBL/GenBank/DDBJ databases">
        <authorList>
            <person name="Sun Q."/>
            <person name="Ohkuma M."/>
        </authorList>
    </citation>
    <scope>NUCLEOTIDE SEQUENCE</scope>
    <source>
        <strain evidence="9">JCM 3051</strain>
    </source>
</reference>
<evidence type="ECO:0000256" key="2">
    <source>
        <dbReference type="ARBA" id="ARBA00010388"/>
    </source>
</evidence>
<dbReference type="InterPro" id="IPR039428">
    <property type="entry name" value="NUOK/Mnh_C1-like"/>
</dbReference>
<protein>
    <recommendedName>
        <fullName evidence="11">Multisubunit sodium/proton antiporter MrpC subunit</fullName>
    </recommendedName>
</protein>
<dbReference type="AlphaFoldDB" id="A0A8H9GH59"/>
<gene>
    <name evidence="9" type="ORF">GCM10010102_23560</name>
</gene>
<keyword evidence="4 8" id="KW-0812">Transmembrane</keyword>
<name>A0A8H9GH59_9MICO</name>
<evidence type="ECO:0000256" key="3">
    <source>
        <dbReference type="ARBA" id="ARBA00022475"/>
    </source>
</evidence>
<evidence type="ECO:0000256" key="1">
    <source>
        <dbReference type="ARBA" id="ARBA00004651"/>
    </source>
</evidence>
<sequence>MIVLDNVPSGALLLAVGVLFAAGVYLLLERSLTRVLLGFVLLGNGANLALLLAGGRAGAPPITGVTDEPMSDPLAQAMILTSIVITLALVAFVLAMAYRSWQLHGHDEVQDDVEDTRIARLAVQDAPSYADSDAEEPAVTLDVEAEATRDEVALPDTAKATLPDTAKGTPPDTATRPAAAGERTGGGEDA</sequence>
<comment type="caution">
    <text evidence="9">The sequence shown here is derived from an EMBL/GenBank/DDBJ whole genome shotgun (WGS) entry which is preliminary data.</text>
</comment>
<feature type="transmembrane region" description="Helical" evidence="8">
    <location>
        <begin position="74"/>
        <end position="98"/>
    </location>
</feature>
<keyword evidence="5 8" id="KW-1133">Transmembrane helix</keyword>
<feature type="region of interest" description="Disordered" evidence="7">
    <location>
        <begin position="145"/>
        <end position="190"/>
    </location>
</feature>
<dbReference type="Gene3D" id="1.10.287.3510">
    <property type="match status" value="1"/>
</dbReference>
<feature type="compositionally biased region" description="Low complexity" evidence="7">
    <location>
        <begin position="169"/>
        <end position="180"/>
    </location>
</feature>
<evidence type="ECO:0000256" key="4">
    <source>
        <dbReference type="ARBA" id="ARBA00022692"/>
    </source>
</evidence>
<dbReference type="EMBL" id="BMPT01000008">
    <property type="protein sequence ID" value="GGM27174.1"/>
    <property type="molecule type" value="Genomic_DNA"/>
</dbReference>
<dbReference type="InterPro" id="IPR050601">
    <property type="entry name" value="CPA3_antiporter_subunitC"/>
</dbReference>
<dbReference type="Proteomes" id="UP000655589">
    <property type="component" value="Unassembled WGS sequence"/>
</dbReference>
<evidence type="ECO:0000256" key="8">
    <source>
        <dbReference type="SAM" id="Phobius"/>
    </source>
</evidence>
<dbReference type="RefSeq" id="WP_171103332.1">
    <property type="nucleotide sequence ID" value="NZ_BMPT01000008.1"/>
</dbReference>
<dbReference type="NCBIfam" id="NF005929">
    <property type="entry name" value="PRK07946.1"/>
    <property type="match status" value="1"/>
</dbReference>
<accession>A0A8H9GH59</accession>
<evidence type="ECO:0000256" key="7">
    <source>
        <dbReference type="SAM" id="MobiDB-lite"/>
    </source>
</evidence>
<keyword evidence="10" id="KW-1185">Reference proteome</keyword>
<evidence type="ECO:0000256" key="5">
    <source>
        <dbReference type="ARBA" id="ARBA00022989"/>
    </source>
</evidence>
<dbReference type="PANTHER" id="PTHR34583:SF2">
    <property type="entry name" value="ANTIPORTER SUBUNIT MNHC2-RELATED"/>
    <property type="match status" value="1"/>
</dbReference>
<comment type="subcellular location">
    <subcellularLocation>
        <location evidence="1">Cell membrane</location>
        <topology evidence="1">Multi-pass membrane protein</topology>
    </subcellularLocation>
</comment>
<evidence type="ECO:0008006" key="11">
    <source>
        <dbReference type="Google" id="ProtNLM"/>
    </source>
</evidence>
<reference evidence="9" key="1">
    <citation type="journal article" date="2014" name="Int. J. Syst. Evol. Microbiol.">
        <title>Complete genome sequence of Corynebacterium casei LMG S-19264T (=DSM 44701T), isolated from a smear-ripened cheese.</title>
        <authorList>
            <consortium name="US DOE Joint Genome Institute (JGI-PGF)"/>
            <person name="Walter F."/>
            <person name="Albersmeier A."/>
            <person name="Kalinowski J."/>
            <person name="Ruckert C."/>
        </authorList>
    </citation>
    <scope>NUCLEOTIDE SEQUENCE</scope>
    <source>
        <strain evidence="9">JCM 3051</strain>
    </source>
</reference>
<dbReference type="Pfam" id="PF00420">
    <property type="entry name" value="Oxidored_q2"/>
    <property type="match status" value="1"/>
</dbReference>
<evidence type="ECO:0000256" key="6">
    <source>
        <dbReference type="ARBA" id="ARBA00023136"/>
    </source>
</evidence>
<comment type="similarity">
    <text evidence="2">Belongs to the CPA3 antiporters (TC 2.A.63) subunit C family.</text>
</comment>
<evidence type="ECO:0000313" key="10">
    <source>
        <dbReference type="Proteomes" id="UP000655589"/>
    </source>
</evidence>
<feature type="transmembrane region" description="Helical" evidence="8">
    <location>
        <begin position="35"/>
        <end position="54"/>
    </location>
</feature>
<keyword evidence="6 8" id="KW-0472">Membrane</keyword>
<feature type="transmembrane region" description="Helical" evidence="8">
    <location>
        <begin position="6"/>
        <end position="28"/>
    </location>
</feature>
<dbReference type="GO" id="GO:0005886">
    <property type="term" value="C:plasma membrane"/>
    <property type="evidence" value="ECO:0007669"/>
    <property type="project" value="UniProtKB-SubCell"/>
</dbReference>
<proteinExistence type="inferred from homology"/>